<proteinExistence type="inferred from homology"/>
<dbReference type="AlphaFoldDB" id="A0A563DKB9"/>
<dbReference type="PANTHER" id="PTHR43300:SF4">
    <property type="entry name" value="ACYL-[ACYL-CARRIER-PROTEIN]--UDP-N-ACETYLGLUCOSAMINE O-ACYLTRANSFERASE"/>
    <property type="match status" value="1"/>
</dbReference>
<dbReference type="EMBL" id="SELH01000011">
    <property type="protein sequence ID" value="TWP30655.1"/>
    <property type="molecule type" value="Genomic_DNA"/>
</dbReference>
<dbReference type="Pfam" id="PF00132">
    <property type="entry name" value="Hexapep"/>
    <property type="match status" value="2"/>
</dbReference>
<dbReference type="Pfam" id="PF14602">
    <property type="entry name" value="Hexapep_2"/>
    <property type="match status" value="1"/>
</dbReference>
<gene>
    <name evidence="2" type="ORF">ETU09_01245</name>
</gene>
<dbReference type="InterPro" id="IPR011004">
    <property type="entry name" value="Trimer_LpxA-like_sf"/>
</dbReference>
<evidence type="ECO:0000256" key="1">
    <source>
        <dbReference type="ARBA" id="ARBA00007274"/>
    </source>
</evidence>
<dbReference type="InterPro" id="IPR050179">
    <property type="entry name" value="Trans_hexapeptide_repeat"/>
</dbReference>
<evidence type="ECO:0000313" key="3">
    <source>
        <dbReference type="Proteomes" id="UP000319499"/>
    </source>
</evidence>
<dbReference type="OrthoDB" id="9801697at2"/>
<protein>
    <submittedName>
        <fullName evidence="2">N-acetyltransferase</fullName>
    </submittedName>
</protein>
<keyword evidence="2" id="KW-0808">Transferase</keyword>
<keyword evidence="3" id="KW-1185">Reference proteome</keyword>
<dbReference type="PANTHER" id="PTHR43300">
    <property type="entry name" value="ACETYLTRANSFERASE"/>
    <property type="match status" value="1"/>
</dbReference>
<dbReference type="SUPFAM" id="SSF51161">
    <property type="entry name" value="Trimeric LpxA-like enzymes"/>
    <property type="match status" value="1"/>
</dbReference>
<sequence>MIKIHPTAEVQTQYIGEGTQVWQYSVILKNAKIGKNCNINYNVFIENDVIIGNNVTIKSGVQVWDGVTIEEDVFIGPNVTFTNDLFPRSKQYPEKFEKTIIKKGASVGANSTIIAGNTIGEYALIGAGSVVTKDIPPNTVWYGNPAVQKGIVSKKGEIIK</sequence>
<dbReference type="InterPro" id="IPR001451">
    <property type="entry name" value="Hexapep"/>
</dbReference>
<reference evidence="2 3" key="1">
    <citation type="submission" date="2019-02" db="EMBL/GenBank/DDBJ databases">
        <title>Apibacter muscae sp. nov.: a novel member of the house fly microbiota.</title>
        <authorList>
            <person name="Park R."/>
        </authorList>
    </citation>
    <scope>NUCLEOTIDE SEQUENCE [LARGE SCALE GENOMIC DNA]</scope>
    <source>
        <strain evidence="2 3">AL1</strain>
    </source>
</reference>
<comment type="caution">
    <text evidence="2">The sequence shown here is derived from an EMBL/GenBank/DDBJ whole genome shotgun (WGS) entry which is preliminary data.</text>
</comment>
<dbReference type="Proteomes" id="UP000319499">
    <property type="component" value="Unassembled WGS sequence"/>
</dbReference>
<dbReference type="CDD" id="cd03358">
    <property type="entry name" value="LbH_WxcM_N_like"/>
    <property type="match status" value="1"/>
</dbReference>
<comment type="similarity">
    <text evidence="1">Belongs to the transferase hexapeptide repeat family.</text>
</comment>
<dbReference type="Gene3D" id="2.160.10.10">
    <property type="entry name" value="Hexapeptide repeat proteins"/>
    <property type="match status" value="1"/>
</dbReference>
<dbReference type="RefSeq" id="WP_146291335.1">
    <property type="nucleotide sequence ID" value="NZ_SELH01000011.1"/>
</dbReference>
<accession>A0A563DKB9</accession>
<dbReference type="GO" id="GO:0016740">
    <property type="term" value="F:transferase activity"/>
    <property type="evidence" value="ECO:0007669"/>
    <property type="project" value="UniProtKB-KW"/>
</dbReference>
<name>A0A563DKB9_9FLAO</name>
<evidence type="ECO:0000313" key="2">
    <source>
        <dbReference type="EMBL" id="TWP30655.1"/>
    </source>
</evidence>
<organism evidence="2 3">
    <name type="scientific">Apibacter muscae</name>
    <dbReference type="NCBI Taxonomy" id="2509004"/>
    <lineage>
        <taxon>Bacteria</taxon>
        <taxon>Pseudomonadati</taxon>
        <taxon>Bacteroidota</taxon>
        <taxon>Flavobacteriia</taxon>
        <taxon>Flavobacteriales</taxon>
        <taxon>Weeksellaceae</taxon>
        <taxon>Apibacter</taxon>
    </lineage>
</organism>